<sequence>MKFLFINLVLSSISFAWAASTAPYSHKELPAIKQEPPVAKQEPSRDTDRLFPHPVRLTKPEVKIFNKILAVIVNIQGSMIEINPSLKHLFVESMDSWNNLRTYTDRMGSVEERDFLFPLESLRTALANVIIERPTLKNKKAVQDLLMEYVAYVGFLCYSYRGKGDVIPPTILESPAELFGIMLRFLAYDVQELETKITMPTNHAKRPTIFPKKPDVIPHPWRKFGSNIGNPRTRYGDTRVTE</sequence>
<dbReference type="Proteomes" id="UP000777438">
    <property type="component" value="Unassembled WGS sequence"/>
</dbReference>
<feature type="compositionally biased region" description="Basic and acidic residues" evidence="1">
    <location>
        <begin position="42"/>
        <end position="51"/>
    </location>
</feature>
<reference evidence="3 4" key="1">
    <citation type="journal article" date="2021" name="Nat. Commun.">
        <title>Genetic determinants of endophytism in the Arabidopsis root mycobiome.</title>
        <authorList>
            <person name="Mesny F."/>
            <person name="Miyauchi S."/>
            <person name="Thiergart T."/>
            <person name="Pickel B."/>
            <person name="Atanasova L."/>
            <person name="Karlsson M."/>
            <person name="Huettel B."/>
            <person name="Barry K.W."/>
            <person name="Haridas S."/>
            <person name="Chen C."/>
            <person name="Bauer D."/>
            <person name="Andreopoulos W."/>
            <person name="Pangilinan J."/>
            <person name="LaButti K."/>
            <person name="Riley R."/>
            <person name="Lipzen A."/>
            <person name="Clum A."/>
            <person name="Drula E."/>
            <person name="Henrissat B."/>
            <person name="Kohler A."/>
            <person name="Grigoriev I.V."/>
            <person name="Martin F.M."/>
            <person name="Hacquard S."/>
        </authorList>
    </citation>
    <scope>NUCLEOTIDE SEQUENCE [LARGE SCALE GENOMIC DNA]</scope>
    <source>
        <strain evidence="3 4">MPI-CAGE-CH-0241</strain>
    </source>
</reference>
<name>A0A9P9AWJ9_9HYPO</name>
<proteinExistence type="predicted"/>
<evidence type="ECO:0000256" key="2">
    <source>
        <dbReference type="SAM" id="SignalP"/>
    </source>
</evidence>
<feature type="chain" id="PRO_5040163584" evidence="2">
    <location>
        <begin position="19"/>
        <end position="242"/>
    </location>
</feature>
<dbReference type="EMBL" id="JAGPYM010000001">
    <property type="protein sequence ID" value="KAH6900527.1"/>
    <property type="molecule type" value="Genomic_DNA"/>
</dbReference>
<accession>A0A9P9AWJ9</accession>
<protein>
    <submittedName>
        <fullName evidence="3">Uncharacterized protein</fullName>
    </submittedName>
</protein>
<feature type="region of interest" description="Disordered" evidence="1">
    <location>
        <begin position="32"/>
        <end position="52"/>
    </location>
</feature>
<organism evidence="3 4">
    <name type="scientific">Thelonectria olida</name>
    <dbReference type="NCBI Taxonomy" id="1576542"/>
    <lineage>
        <taxon>Eukaryota</taxon>
        <taxon>Fungi</taxon>
        <taxon>Dikarya</taxon>
        <taxon>Ascomycota</taxon>
        <taxon>Pezizomycotina</taxon>
        <taxon>Sordariomycetes</taxon>
        <taxon>Hypocreomycetidae</taxon>
        <taxon>Hypocreales</taxon>
        <taxon>Nectriaceae</taxon>
        <taxon>Thelonectria</taxon>
    </lineage>
</organism>
<evidence type="ECO:0000256" key="1">
    <source>
        <dbReference type="SAM" id="MobiDB-lite"/>
    </source>
</evidence>
<evidence type="ECO:0000313" key="4">
    <source>
        <dbReference type="Proteomes" id="UP000777438"/>
    </source>
</evidence>
<evidence type="ECO:0000313" key="3">
    <source>
        <dbReference type="EMBL" id="KAH6900527.1"/>
    </source>
</evidence>
<keyword evidence="4" id="KW-1185">Reference proteome</keyword>
<dbReference type="AlphaFoldDB" id="A0A9P9AWJ9"/>
<comment type="caution">
    <text evidence="3">The sequence shown here is derived from an EMBL/GenBank/DDBJ whole genome shotgun (WGS) entry which is preliminary data.</text>
</comment>
<keyword evidence="2" id="KW-0732">Signal</keyword>
<gene>
    <name evidence="3" type="ORF">B0T10DRAFT_31279</name>
</gene>
<feature type="signal peptide" evidence="2">
    <location>
        <begin position="1"/>
        <end position="18"/>
    </location>
</feature>